<gene>
    <name evidence="2" type="ORF">Y981_02155</name>
</gene>
<dbReference type="PROSITE" id="PS50880">
    <property type="entry name" value="TOPRIM"/>
    <property type="match status" value="1"/>
</dbReference>
<protein>
    <recommendedName>
        <fullName evidence="1">Toprim domain-containing protein</fullName>
    </recommendedName>
</protein>
<reference evidence="2 3" key="2">
    <citation type="journal article" date="2015" name="Biomed. Res. Int.">
        <title>Effects of Arsenite Resistance on the Growth and Functional Gene Expression of Leptospirillum ferriphilum and Acidithiobacillus thiooxidans in Pure Culture and Coculture.</title>
        <authorList>
            <person name="Jiang H."/>
            <person name="Liang Y."/>
            <person name="Yin H."/>
            <person name="Xiao Y."/>
            <person name="Guo X."/>
            <person name="Xu Y."/>
            <person name="Hu Q."/>
            <person name="Liu H."/>
            <person name="Liu X."/>
        </authorList>
    </citation>
    <scope>NUCLEOTIDE SEQUENCE [LARGE SCALE GENOMIC DNA]</scope>
    <source>
        <strain evidence="2 3">YSK</strain>
    </source>
</reference>
<feature type="domain" description="Toprim" evidence="1">
    <location>
        <begin position="126"/>
        <end position="205"/>
    </location>
</feature>
<dbReference type="KEGG" id="lfp:Y981_02155"/>
<evidence type="ECO:0000313" key="2">
    <source>
        <dbReference type="EMBL" id="AIA30044.1"/>
    </source>
</evidence>
<dbReference type="EMBL" id="CP007243">
    <property type="protein sequence ID" value="AIA30044.1"/>
    <property type="molecule type" value="Genomic_DNA"/>
</dbReference>
<dbReference type="CDD" id="cd01029">
    <property type="entry name" value="TOPRIM_primases"/>
    <property type="match status" value="1"/>
</dbReference>
<name>A0A059XNC7_9BACT</name>
<reference evidence="3" key="1">
    <citation type="submission" date="2014-02" db="EMBL/GenBank/DDBJ databases">
        <title>Complete genome sequence and comparative genomic analysis of the nitrogen-fixing bacterium Leptospirillum ferriphilum YSK.</title>
        <authorList>
            <person name="Guo X."/>
            <person name="Yin H."/>
            <person name="Liang Y."/>
            <person name="Hu Q."/>
            <person name="Ma L."/>
            <person name="Xiao Y."/>
            <person name="Zhang X."/>
            <person name="Qiu G."/>
            <person name="Liu X."/>
        </authorList>
    </citation>
    <scope>NUCLEOTIDE SEQUENCE [LARGE SCALE GENOMIC DNA]</scope>
    <source>
        <strain evidence="3">YSK</strain>
    </source>
</reference>
<sequence>MAYCHAGCSFEAILESLELGRERFTPSPRPIETGPSKEQLEAQRKAMRLWTGAKPADPAHPYLVKKQIKPHHLRQFKEILLVPMQNESGDLWNCQLIYWDGSKIFLRGGRTKGLFTTLGEIPESGGRIFVAEGFATAATIHELTGSPVVVAFSAHNLPPVSMIIRRAFPQAEIVLAADDDPAGVQFSEQAARAVHGLVAYSGRRA</sequence>
<evidence type="ECO:0000313" key="3">
    <source>
        <dbReference type="Proteomes" id="UP000027059"/>
    </source>
</evidence>
<evidence type="ECO:0000259" key="1">
    <source>
        <dbReference type="PROSITE" id="PS50880"/>
    </source>
</evidence>
<dbReference type="Pfam" id="PF13362">
    <property type="entry name" value="Toprim_3"/>
    <property type="match status" value="1"/>
</dbReference>
<dbReference type="HOGENOM" id="CLU_1336133_0_0_0"/>
<dbReference type="Proteomes" id="UP000027059">
    <property type="component" value="Chromosome"/>
</dbReference>
<proteinExistence type="predicted"/>
<dbReference type="AlphaFoldDB" id="A0A059XNC7"/>
<dbReference type="InterPro" id="IPR034154">
    <property type="entry name" value="TOPRIM_DnaG/twinkle"/>
</dbReference>
<dbReference type="SMART" id="SM00493">
    <property type="entry name" value="TOPRIM"/>
    <property type="match status" value="1"/>
</dbReference>
<keyword evidence="3" id="KW-1185">Reference proteome</keyword>
<dbReference type="InterPro" id="IPR006171">
    <property type="entry name" value="TOPRIM_dom"/>
</dbReference>
<accession>A0A059XNC7</accession>
<organism evidence="2 3">
    <name type="scientific">Leptospirillum ferriphilum YSK</name>
    <dbReference type="NCBI Taxonomy" id="1441628"/>
    <lineage>
        <taxon>Bacteria</taxon>
        <taxon>Pseudomonadati</taxon>
        <taxon>Nitrospirota</taxon>
        <taxon>Nitrospiria</taxon>
        <taxon>Nitrospirales</taxon>
        <taxon>Nitrospiraceae</taxon>
        <taxon>Leptospirillum</taxon>
    </lineage>
</organism>